<sequence>MAERGDCSIRMLRLVDYSMMYRLWPSEQVQHPWFPSSSLRGTTLLPLRWRRTLTACTNVSHQR</sequence>
<organism evidence="1 2">
    <name type="scientific">Baudoinia panamericana (strain UAMH 10762)</name>
    <name type="common">Angels' share fungus</name>
    <name type="synonym">Baudoinia compniacensis (strain UAMH 10762)</name>
    <dbReference type="NCBI Taxonomy" id="717646"/>
    <lineage>
        <taxon>Eukaryota</taxon>
        <taxon>Fungi</taxon>
        <taxon>Dikarya</taxon>
        <taxon>Ascomycota</taxon>
        <taxon>Pezizomycotina</taxon>
        <taxon>Dothideomycetes</taxon>
        <taxon>Dothideomycetidae</taxon>
        <taxon>Mycosphaerellales</taxon>
        <taxon>Teratosphaeriaceae</taxon>
        <taxon>Baudoinia</taxon>
    </lineage>
</organism>
<dbReference type="RefSeq" id="XP_007674430.1">
    <property type="nucleotide sequence ID" value="XM_007676240.1"/>
</dbReference>
<reference evidence="1 2" key="1">
    <citation type="journal article" date="2012" name="PLoS Pathog.">
        <title>Diverse lifestyles and strategies of plant pathogenesis encoded in the genomes of eighteen Dothideomycetes fungi.</title>
        <authorList>
            <person name="Ohm R.A."/>
            <person name="Feau N."/>
            <person name="Henrissat B."/>
            <person name="Schoch C.L."/>
            <person name="Horwitz B.A."/>
            <person name="Barry K.W."/>
            <person name="Condon B.J."/>
            <person name="Copeland A.C."/>
            <person name="Dhillon B."/>
            <person name="Glaser F."/>
            <person name="Hesse C.N."/>
            <person name="Kosti I."/>
            <person name="LaButti K."/>
            <person name="Lindquist E.A."/>
            <person name="Lucas S."/>
            <person name="Salamov A.A."/>
            <person name="Bradshaw R.E."/>
            <person name="Ciuffetti L."/>
            <person name="Hamelin R.C."/>
            <person name="Kema G.H.J."/>
            <person name="Lawrence C."/>
            <person name="Scott J.A."/>
            <person name="Spatafora J.W."/>
            <person name="Turgeon B.G."/>
            <person name="de Wit P.J.G.M."/>
            <person name="Zhong S."/>
            <person name="Goodwin S.B."/>
            <person name="Grigoriev I.V."/>
        </authorList>
    </citation>
    <scope>NUCLEOTIDE SEQUENCE [LARGE SCALE GENOMIC DNA]</scope>
    <source>
        <strain evidence="1 2">UAMH 10762</strain>
    </source>
</reference>
<dbReference type="Proteomes" id="UP000011761">
    <property type="component" value="Unassembled WGS sequence"/>
</dbReference>
<evidence type="ECO:0000313" key="1">
    <source>
        <dbReference type="EMBL" id="EMC98238.1"/>
    </source>
</evidence>
<dbReference type="AlphaFoldDB" id="M2N2R6"/>
<dbReference type="HOGENOM" id="CLU_2885430_0_0_1"/>
<dbReference type="EMBL" id="KB445553">
    <property type="protein sequence ID" value="EMC98238.1"/>
    <property type="molecule type" value="Genomic_DNA"/>
</dbReference>
<gene>
    <name evidence="1" type="ORF">BAUCODRAFT_32225</name>
</gene>
<keyword evidence="2" id="KW-1185">Reference proteome</keyword>
<evidence type="ECO:0000313" key="2">
    <source>
        <dbReference type="Proteomes" id="UP000011761"/>
    </source>
</evidence>
<dbReference type="GeneID" id="19111717"/>
<dbReference type="KEGG" id="bcom:BAUCODRAFT_32225"/>
<proteinExistence type="predicted"/>
<name>M2N2R6_BAUPA</name>
<accession>M2N2R6</accession>
<protein>
    <submittedName>
        <fullName evidence="1">Uncharacterized protein</fullName>
    </submittedName>
</protein>